<gene>
    <name evidence="1" type="ORF">LCGC14_2317570</name>
</gene>
<comment type="caution">
    <text evidence="1">The sequence shown here is derived from an EMBL/GenBank/DDBJ whole genome shotgun (WGS) entry which is preliminary data.</text>
</comment>
<proteinExistence type="predicted"/>
<dbReference type="EMBL" id="LAZR01033031">
    <property type="protein sequence ID" value="KKL49233.1"/>
    <property type="molecule type" value="Genomic_DNA"/>
</dbReference>
<dbReference type="AlphaFoldDB" id="A0A0F9CIY0"/>
<feature type="non-terminal residue" evidence="1">
    <location>
        <position position="1"/>
    </location>
</feature>
<evidence type="ECO:0000313" key="1">
    <source>
        <dbReference type="EMBL" id="KKL49233.1"/>
    </source>
</evidence>
<sequence>STIYDIMRQLVFELRDWAWCTARSNALAQLADPPTGPDHQYGPLPDNLIRTVEMVDEAGDEVEYKFEEGLLIDAGDTTKITKTLQTNVDASEVFIRYVILIEDEAKYPAWFAQLISLNIALYINEPLKQHTPHFNKVTKMMETAMIIAEEANAKAGVRTSRSTRQNVNKGNMDLVDAAQRRVGLQDPTVFG</sequence>
<reference evidence="1" key="1">
    <citation type="journal article" date="2015" name="Nature">
        <title>Complex archaea that bridge the gap between prokaryotes and eukaryotes.</title>
        <authorList>
            <person name="Spang A."/>
            <person name="Saw J.H."/>
            <person name="Jorgensen S.L."/>
            <person name="Zaremba-Niedzwiedzka K."/>
            <person name="Martijn J."/>
            <person name="Lind A.E."/>
            <person name="van Eijk R."/>
            <person name="Schleper C."/>
            <person name="Guy L."/>
            <person name="Ettema T.J."/>
        </authorList>
    </citation>
    <scope>NUCLEOTIDE SEQUENCE</scope>
</reference>
<protein>
    <submittedName>
        <fullName evidence="1">Uncharacterized protein</fullName>
    </submittedName>
</protein>
<name>A0A0F9CIY0_9ZZZZ</name>
<organism evidence="1">
    <name type="scientific">marine sediment metagenome</name>
    <dbReference type="NCBI Taxonomy" id="412755"/>
    <lineage>
        <taxon>unclassified sequences</taxon>
        <taxon>metagenomes</taxon>
        <taxon>ecological metagenomes</taxon>
    </lineage>
</organism>
<accession>A0A0F9CIY0</accession>